<dbReference type="Pfam" id="PF13360">
    <property type="entry name" value="PQQ_2"/>
    <property type="match status" value="2"/>
</dbReference>
<dbReference type="SUPFAM" id="SSF50998">
    <property type="entry name" value="Quinoprotein alcohol dehydrogenase-like"/>
    <property type="match status" value="1"/>
</dbReference>
<dbReference type="Pfam" id="PF00149">
    <property type="entry name" value="Metallophos"/>
    <property type="match status" value="1"/>
</dbReference>
<proteinExistence type="predicted"/>
<dbReference type="SMART" id="SM00564">
    <property type="entry name" value="PQQ"/>
    <property type="match status" value="6"/>
</dbReference>
<reference evidence="3" key="1">
    <citation type="submission" date="2019-08" db="EMBL/GenBank/DDBJ databases">
        <authorList>
            <person name="Kucharzyk K."/>
            <person name="Murdoch R.W."/>
            <person name="Higgins S."/>
            <person name="Loffler F."/>
        </authorList>
    </citation>
    <scope>NUCLEOTIDE SEQUENCE</scope>
</reference>
<organism evidence="3">
    <name type="scientific">bioreactor metagenome</name>
    <dbReference type="NCBI Taxonomy" id="1076179"/>
    <lineage>
        <taxon>unclassified sequences</taxon>
        <taxon>metagenomes</taxon>
        <taxon>ecological metagenomes</taxon>
    </lineage>
</organism>
<dbReference type="Gene3D" id="3.60.21.10">
    <property type="match status" value="1"/>
</dbReference>
<dbReference type="InterPro" id="IPR018391">
    <property type="entry name" value="PQQ_b-propeller_rpt"/>
</dbReference>
<dbReference type="AlphaFoldDB" id="A0A644WSU3"/>
<dbReference type="PANTHER" id="PTHR34512">
    <property type="entry name" value="CELL SURFACE PROTEIN"/>
    <property type="match status" value="1"/>
</dbReference>
<evidence type="ECO:0000313" key="3">
    <source>
        <dbReference type="EMBL" id="MPM06930.1"/>
    </source>
</evidence>
<dbReference type="InterPro" id="IPR029052">
    <property type="entry name" value="Metallo-depent_PP-like"/>
</dbReference>
<dbReference type="PANTHER" id="PTHR34512:SF30">
    <property type="entry name" value="OUTER MEMBRANE PROTEIN ASSEMBLY FACTOR BAMB"/>
    <property type="match status" value="1"/>
</dbReference>
<feature type="domain" description="Pyrrolo-quinoline quinone repeat" evidence="2">
    <location>
        <begin position="465"/>
        <end position="605"/>
    </location>
</feature>
<sequence length="612" mass="67960">MSAQTNYPFEFALITDIHISQTETSVDDLRRTVSAINNTPEVQFVFVSGDLTEGGDMKSLTKAKELLDGLHVPYFAVPGNHETKWSESGVMDFSRIFGGDRFRFDHGDFVFLGFNSGPIIRMMDGHVGTQDILWLEKELNSTDKGKRIIIITHYPLLHGDVDNWYEVTDLLRKYNVKAVLGGHYHQNKMTDYDGIPAFINRSNLRGKHDAGGFSIYKVTQDSILVSERIIGKTSRKWGGYSLNCSYYAAENTGFFRPDFSVNKQFPTVSALWMVKSDAAIYASPVVYNNKVYVGDDLGGLSCYNLSNGELLWKFNAKSRILGTPAVTDKVVVFGSTDYYIYGVDAHTGVLKWNVKTGAAVIGAVSIELNRAYVGSSDKIFRCIDVNKGKIIWQYKDVEGYVETRPLLYDNKVIFGAWDSYLYALGKKSGKLAWKWNNGNMRMHFSPAAVWPVGACGKVFFSAPDRVLTALDVKNGSVVWRTKESMVRETIGLSADKKRIFSKTMQDSVVCYDATLASPKKIWSVDAGYGYDHAPSMLVEKDNIVYGSTKNGLIFALDSFTGNVLWKHKVGNSLINTVLPIGDGKCVFTSAEGIVGVLKTESGKSRGVTLAPE</sequence>
<feature type="domain" description="Calcineurin-like phosphoesterase" evidence="1">
    <location>
        <begin position="11"/>
        <end position="186"/>
    </location>
</feature>
<dbReference type="GO" id="GO:0016787">
    <property type="term" value="F:hydrolase activity"/>
    <property type="evidence" value="ECO:0007669"/>
    <property type="project" value="InterPro"/>
</dbReference>
<dbReference type="EMBL" id="VSSQ01001280">
    <property type="protein sequence ID" value="MPM06930.1"/>
    <property type="molecule type" value="Genomic_DNA"/>
</dbReference>
<dbReference type="Gene3D" id="2.130.10.10">
    <property type="entry name" value="YVTN repeat-like/Quinoprotein amine dehydrogenase"/>
    <property type="match status" value="1"/>
</dbReference>
<dbReference type="Gene3D" id="2.40.128.630">
    <property type="match status" value="1"/>
</dbReference>
<evidence type="ECO:0000259" key="2">
    <source>
        <dbReference type="Pfam" id="PF13360"/>
    </source>
</evidence>
<protein>
    <submittedName>
        <fullName evidence="3">Outer membrane protein assembly factor BamB</fullName>
    </submittedName>
</protein>
<dbReference type="InterPro" id="IPR011047">
    <property type="entry name" value="Quinoprotein_ADH-like_sf"/>
</dbReference>
<dbReference type="InterPro" id="IPR004843">
    <property type="entry name" value="Calcineurin-like_PHP"/>
</dbReference>
<comment type="caution">
    <text evidence="3">The sequence shown here is derived from an EMBL/GenBank/DDBJ whole genome shotgun (WGS) entry which is preliminary data.</text>
</comment>
<name>A0A644WSU3_9ZZZZ</name>
<feature type="domain" description="Pyrrolo-quinoline quinone repeat" evidence="2">
    <location>
        <begin position="270"/>
        <end position="394"/>
    </location>
</feature>
<dbReference type="SUPFAM" id="SSF56300">
    <property type="entry name" value="Metallo-dependent phosphatases"/>
    <property type="match status" value="1"/>
</dbReference>
<accession>A0A644WSU3</accession>
<evidence type="ECO:0000259" key="1">
    <source>
        <dbReference type="Pfam" id="PF00149"/>
    </source>
</evidence>
<gene>
    <name evidence="3" type="primary">bamB_11</name>
    <name evidence="3" type="ORF">SDC9_53233</name>
</gene>
<dbReference type="InterPro" id="IPR002372">
    <property type="entry name" value="PQQ_rpt_dom"/>
</dbReference>
<dbReference type="InterPro" id="IPR015943">
    <property type="entry name" value="WD40/YVTN_repeat-like_dom_sf"/>
</dbReference>